<evidence type="ECO:0000313" key="5">
    <source>
        <dbReference type="Proteomes" id="UP000298200"/>
    </source>
</evidence>
<dbReference type="PANTHER" id="PTHR42693:SF33">
    <property type="entry name" value="ARYLSULFATASE"/>
    <property type="match status" value="1"/>
</dbReference>
<evidence type="ECO:0000313" key="4">
    <source>
        <dbReference type="EMBL" id="TGL17510.1"/>
    </source>
</evidence>
<evidence type="ECO:0000256" key="1">
    <source>
        <dbReference type="ARBA" id="ARBA00008779"/>
    </source>
</evidence>
<proteinExistence type="inferred from homology"/>
<evidence type="ECO:0000256" key="2">
    <source>
        <dbReference type="SAM" id="Phobius"/>
    </source>
</evidence>
<dbReference type="InterPro" id="IPR017850">
    <property type="entry name" value="Alkaline_phosphatase_core_sf"/>
</dbReference>
<keyword evidence="2" id="KW-0812">Transmembrane</keyword>
<dbReference type="InterPro" id="IPR000917">
    <property type="entry name" value="Sulfatase_N"/>
</dbReference>
<organism evidence="4 5">
    <name type="scientific">Leptospira yanagawae</name>
    <dbReference type="NCBI Taxonomy" id="293069"/>
    <lineage>
        <taxon>Bacteria</taxon>
        <taxon>Pseudomonadati</taxon>
        <taxon>Spirochaetota</taxon>
        <taxon>Spirochaetia</taxon>
        <taxon>Leptospirales</taxon>
        <taxon>Leptospiraceae</taxon>
        <taxon>Leptospira</taxon>
    </lineage>
</organism>
<reference evidence="5" key="1">
    <citation type="journal article" date="2019" name="PLoS Negl. Trop. Dis.">
        <title>Revisiting the worldwide diversity of Leptospira species in the environment.</title>
        <authorList>
            <person name="Vincent A.T."/>
            <person name="Schiettekatte O."/>
            <person name="Bourhy P."/>
            <person name="Veyrier F.J."/>
            <person name="Picardeau M."/>
        </authorList>
    </citation>
    <scope>NUCLEOTIDE SEQUENCE [LARGE SCALE GENOMIC DNA]</scope>
    <source>
        <strain evidence="5">201800272</strain>
    </source>
</reference>
<keyword evidence="2" id="KW-0472">Membrane</keyword>
<comment type="similarity">
    <text evidence="1">Belongs to the sulfatase family.</text>
</comment>
<evidence type="ECO:0000259" key="3">
    <source>
        <dbReference type="Pfam" id="PF00884"/>
    </source>
</evidence>
<feature type="transmembrane region" description="Helical" evidence="2">
    <location>
        <begin position="83"/>
        <end position="101"/>
    </location>
</feature>
<dbReference type="Pfam" id="PF00884">
    <property type="entry name" value="Sulfatase"/>
    <property type="match status" value="1"/>
</dbReference>
<dbReference type="PANTHER" id="PTHR42693">
    <property type="entry name" value="ARYLSULFATASE FAMILY MEMBER"/>
    <property type="match status" value="1"/>
</dbReference>
<protein>
    <submittedName>
        <fullName evidence="4">Hydrolase</fullName>
    </submittedName>
</protein>
<dbReference type="Proteomes" id="UP000298200">
    <property type="component" value="Unassembled WGS sequence"/>
</dbReference>
<name>A0ABY2LXN3_9LEPT</name>
<gene>
    <name evidence="4" type="ORF">EHQ46_16730</name>
</gene>
<feature type="transmembrane region" description="Helical" evidence="2">
    <location>
        <begin position="156"/>
        <end position="173"/>
    </location>
</feature>
<accession>A0ABY2LXN3</accession>
<keyword evidence="2" id="KW-1133">Transmembrane helix</keyword>
<dbReference type="Gene3D" id="3.40.720.10">
    <property type="entry name" value="Alkaline Phosphatase, subunit A"/>
    <property type="match status" value="1"/>
</dbReference>
<feature type="transmembrane region" description="Helical" evidence="2">
    <location>
        <begin position="51"/>
        <end position="71"/>
    </location>
</feature>
<feature type="domain" description="Sulfatase N-terminal" evidence="3">
    <location>
        <begin position="204"/>
        <end position="466"/>
    </location>
</feature>
<feature type="transmembrane region" description="Helical" evidence="2">
    <location>
        <begin position="27"/>
        <end position="45"/>
    </location>
</feature>
<keyword evidence="5" id="KW-1185">Reference proteome</keyword>
<comment type="caution">
    <text evidence="4">The sequence shown here is derived from an EMBL/GenBank/DDBJ whole genome shotgun (WGS) entry which is preliminary data.</text>
</comment>
<keyword evidence="4" id="KW-0378">Hydrolase</keyword>
<feature type="transmembrane region" description="Helical" evidence="2">
    <location>
        <begin position="121"/>
        <end position="144"/>
    </location>
</feature>
<dbReference type="InterPro" id="IPR050738">
    <property type="entry name" value="Sulfatase"/>
</dbReference>
<sequence length="545" mass="65014">MEFKKKQVFNLKLNDLKTKLLSPKYRLLQFVLVLFLFHFPGEWTWKSWRFYHSSFIQILFGFYCLTEYLLISKESRISVFSHYFRTSLYCLLVVCLNYQWIFQTEIRFSLVTYAFVHSKDLLFDIVSFIVLWQPVHYFPFLYLTINQVSKIFKSQIRFGFSLLIYFLILWSTLSQIEEKGHEVRQRNKNQTVYRTLDHIPENTNIVMVVLEGVSRKHILEHKSRYIDYSKLDGSHFFIPMPHTSKSLYTWMTGDPGLASTRIESENMDLDFNLPKYLKNSQNFRTEMWYTQSIYFEGMEQYFPKIFTSVWDKTKFEKEYKDQFATFSWGMDDNVILSHLKFFPKEESPFFLLIGLSQTHSPYFTASKENHSPSKLVRYQNALRENIDLIDQIIGVLSSKLERETLLIITSDHGESFGEEGAQIHNYSLYNQEIDVPFLFYFLKTNQLYVPKLGSSIHFKDTMLALLSNDNNETTKTNQFYSNEYKLQLNCKTWNSEIQRGLIFEGKKYIFHNDTAILYEMDLDDSNRVVITNQIKKKLVLKKMYE</sequence>
<dbReference type="SUPFAM" id="SSF53649">
    <property type="entry name" value="Alkaline phosphatase-like"/>
    <property type="match status" value="1"/>
</dbReference>
<dbReference type="GO" id="GO:0016787">
    <property type="term" value="F:hydrolase activity"/>
    <property type="evidence" value="ECO:0007669"/>
    <property type="project" value="UniProtKB-KW"/>
</dbReference>
<dbReference type="EMBL" id="RQFU01000023">
    <property type="protein sequence ID" value="TGL17510.1"/>
    <property type="molecule type" value="Genomic_DNA"/>
</dbReference>